<organism evidence="1 2">
    <name type="scientific">Clostridium weizhouense</name>
    <dbReference type="NCBI Taxonomy" id="2859781"/>
    <lineage>
        <taxon>Bacteria</taxon>
        <taxon>Bacillati</taxon>
        <taxon>Bacillota</taxon>
        <taxon>Clostridia</taxon>
        <taxon>Eubacteriales</taxon>
        <taxon>Clostridiaceae</taxon>
        <taxon>Clostridium</taxon>
    </lineage>
</organism>
<dbReference type="RefSeq" id="WP_219781264.1">
    <property type="nucleotide sequence ID" value="NZ_JAHXPT010000019.1"/>
</dbReference>
<sequence>MKAKIINKDLEDYDKIFGVRRMNFDQAVINYPTGDGLKVFILEDLELIAENKIDEFLINNREFLKIKLTKGISVFFYDALLESLEEEVDEKIIKLNVLRDKYKINKKGIWSKELILFVNDKFALEINSSGQNFKTQGYNIILNRISEQDFLNICYNEISNIEKEIQTKNKMLSNFGEAIQSIKGNYKCDNKLLI</sequence>
<gene>
    <name evidence="1" type="ORF">KYD98_17095</name>
</gene>
<proteinExistence type="predicted"/>
<name>A0ABS7AT12_9CLOT</name>
<dbReference type="EMBL" id="JAHXPT010000019">
    <property type="protein sequence ID" value="MBW6411801.1"/>
    <property type="molecule type" value="Genomic_DNA"/>
</dbReference>
<comment type="caution">
    <text evidence="1">The sequence shown here is derived from an EMBL/GenBank/DDBJ whole genome shotgun (WGS) entry which is preliminary data.</text>
</comment>
<accession>A0ABS7AT12</accession>
<keyword evidence="2" id="KW-1185">Reference proteome</keyword>
<evidence type="ECO:0000313" key="1">
    <source>
        <dbReference type="EMBL" id="MBW6411801.1"/>
    </source>
</evidence>
<dbReference type="Proteomes" id="UP001519921">
    <property type="component" value="Unassembled WGS sequence"/>
</dbReference>
<protein>
    <submittedName>
        <fullName evidence="1">Uncharacterized protein</fullName>
    </submittedName>
</protein>
<evidence type="ECO:0000313" key="2">
    <source>
        <dbReference type="Proteomes" id="UP001519921"/>
    </source>
</evidence>
<reference evidence="1 2" key="1">
    <citation type="submission" date="2021-07" db="EMBL/GenBank/DDBJ databases">
        <title>Clostridium weizhouense sp. nov., an anaerobic bacterium isolated from activated sludge of Petroleum wastewater.</title>
        <authorList>
            <person name="Li Q."/>
        </authorList>
    </citation>
    <scope>NUCLEOTIDE SEQUENCE [LARGE SCALE GENOMIC DNA]</scope>
    <source>
        <strain evidence="1 2">YB-6</strain>
    </source>
</reference>